<dbReference type="GO" id="GO:0005890">
    <property type="term" value="C:sodium:potassium-exchanging ATPase complex"/>
    <property type="evidence" value="ECO:0007669"/>
    <property type="project" value="InterPro"/>
</dbReference>
<dbReference type="InterPro" id="IPR038702">
    <property type="entry name" value="Na/K_ATPase_sub_beta_sf"/>
</dbReference>
<keyword evidence="5" id="KW-1133">Transmembrane helix</keyword>
<keyword evidence="4" id="KW-0735">Signal-anchor</keyword>
<protein>
    <submittedName>
        <fullName evidence="7">DgyrCDS2155</fullName>
    </submittedName>
</protein>
<dbReference type="GO" id="GO:0006883">
    <property type="term" value="P:intracellular sodium ion homeostasis"/>
    <property type="evidence" value="ECO:0007669"/>
    <property type="project" value="TreeGrafter"/>
</dbReference>
<comment type="caution">
    <text evidence="7">The sequence shown here is derived from an EMBL/GenBank/DDBJ whole genome shotgun (WGS) entry which is preliminary data.</text>
</comment>
<organism evidence="7 8">
    <name type="scientific">Dimorphilus gyrociliatus</name>
    <dbReference type="NCBI Taxonomy" id="2664684"/>
    <lineage>
        <taxon>Eukaryota</taxon>
        <taxon>Metazoa</taxon>
        <taxon>Spiralia</taxon>
        <taxon>Lophotrochozoa</taxon>
        <taxon>Annelida</taxon>
        <taxon>Polychaeta</taxon>
        <taxon>Polychaeta incertae sedis</taxon>
        <taxon>Dinophilidae</taxon>
        <taxon>Dimorphilus</taxon>
    </lineage>
</organism>
<dbReference type="PANTHER" id="PTHR11523">
    <property type="entry name" value="SODIUM/POTASSIUM-DEPENDENT ATPASE BETA SUBUNIT"/>
    <property type="match status" value="1"/>
</dbReference>
<keyword evidence="8" id="KW-1185">Reference proteome</keyword>
<dbReference type="OrthoDB" id="5912413at2759"/>
<dbReference type="AlphaFoldDB" id="A0A7I8V9L5"/>
<dbReference type="GO" id="GO:0036376">
    <property type="term" value="P:sodium ion export across plasma membrane"/>
    <property type="evidence" value="ECO:0007669"/>
    <property type="project" value="TreeGrafter"/>
</dbReference>
<dbReference type="PANTHER" id="PTHR11523:SF28">
    <property type="entry name" value="NA_K-ATPASE BETA SUBUNIT ISOFORM 4-RELATED"/>
    <property type="match status" value="1"/>
</dbReference>
<evidence type="ECO:0000256" key="2">
    <source>
        <dbReference type="ARBA" id="ARBA00005876"/>
    </source>
</evidence>
<name>A0A7I8V9L5_9ANNE</name>
<gene>
    <name evidence="7" type="ORF">DGYR_LOCUS2006</name>
</gene>
<dbReference type="GO" id="GO:0001671">
    <property type="term" value="F:ATPase activator activity"/>
    <property type="evidence" value="ECO:0007669"/>
    <property type="project" value="TreeGrafter"/>
</dbReference>
<comment type="subcellular location">
    <subcellularLocation>
        <location evidence="1">Membrane</location>
        <topology evidence="1">Single-pass type II membrane protein</topology>
    </subcellularLocation>
</comment>
<keyword evidence="6" id="KW-0472">Membrane</keyword>
<evidence type="ECO:0000256" key="4">
    <source>
        <dbReference type="ARBA" id="ARBA00022968"/>
    </source>
</evidence>
<dbReference type="EMBL" id="CAJFCJ010000003">
    <property type="protein sequence ID" value="CAD5112948.1"/>
    <property type="molecule type" value="Genomic_DNA"/>
</dbReference>
<keyword evidence="3" id="KW-0812">Transmembrane</keyword>
<dbReference type="GO" id="GO:0030007">
    <property type="term" value="P:intracellular potassium ion homeostasis"/>
    <property type="evidence" value="ECO:0007669"/>
    <property type="project" value="TreeGrafter"/>
</dbReference>
<sequence>MERVHQIVFVIVRKECRRKICMSFEPQVNVESTLIRFQADSQEQIKDRLQTFMKPYLKENKDNLKDCGDDEEADDESGCIVKDSWSAIDCHEKNDYGFTSSTPCVALTLNRIYGWKPEVFESGNTSSDIPAEVQAKFDGNHVVVGCFGENPLDKELVGQIQYSVVGFHKKFYPYKQQRGYLSPVVMIKFKNIREGVLVQVECKAYAKNIKHHRNDRAGSTHFEIISD</sequence>
<comment type="similarity">
    <text evidence="2">Belongs to the X(+)/potassium ATPases subunit beta family.</text>
</comment>
<dbReference type="Pfam" id="PF00287">
    <property type="entry name" value="Na_K-ATPase"/>
    <property type="match status" value="1"/>
</dbReference>
<evidence type="ECO:0000256" key="6">
    <source>
        <dbReference type="ARBA" id="ARBA00023136"/>
    </source>
</evidence>
<evidence type="ECO:0000256" key="5">
    <source>
        <dbReference type="ARBA" id="ARBA00022989"/>
    </source>
</evidence>
<evidence type="ECO:0000256" key="1">
    <source>
        <dbReference type="ARBA" id="ARBA00004606"/>
    </source>
</evidence>
<dbReference type="InterPro" id="IPR000402">
    <property type="entry name" value="Na/K_ATPase_sub_beta"/>
</dbReference>
<reference evidence="7 8" key="1">
    <citation type="submission" date="2020-08" db="EMBL/GenBank/DDBJ databases">
        <authorList>
            <person name="Hejnol A."/>
        </authorList>
    </citation>
    <scope>NUCLEOTIDE SEQUENCE [LARGE SCALE GENOMIC DNA]</scope>
</reference>
<dbReference type="GO" id="GO:1990573">
    <property type="term" value="P:potassium ion import across plasma membrane"/>
    <property type="evidence" value="ECO:0007669"/>
    <property type="project" value="TreeGrafter"/>
</dbReference>
<evidence type="ECO:0000313" key="8">
    <source>
        <dbReference type="Proteomes" id="UP000549394"/>
    </source>
</evidence>
<dbReference type="Proteomes" id="UP000549394">
    <property type="component" value="Unassembled WGS sequence"/>
</dbReference>
<proteinExistence type="inferred from homology"/>
<accession>A0A7I8V9L5</accession>
<dbReference type="Gene3D" id="2.60.40.1660">
    <property type="entry name" value="Na, k-atpase alpha subunit"/>
    <property type="match status" value="1"/>
</dbReference>
<evidence type="ECO:0000256" key="3">
    <source>
        <dbReference type="ARBA" id="ARBA00022692"/>
    </source>
</evidence>
<evidence type="ECO:0000313" key="7">
    <source>
        <dbReference type="EMBL" id="CAD5112948.1"/>
    </source>
</evidence>